<evidence type="ECO:0000256" key="3">
    <source>
        <dbReference type="PROSITE-ProRule" id="PRU00221"/>
    </source>
</evidence>
<name>A0A1D1ZAB5_9ARAE</name>
<feature type="region of interest" description="Disordered" evidence="4">
    <location>
        <begin position="1"/>
        <end position="42"/>
    </location>
</feature>
<evidence type="ECO:0000256" key="1">
    <source>
        <dbReference type="ARBA" id="ARBA00022574"/>
    </source>
</evidence>
<keyword evidence="1 3" id="KW-0853">WD repeat</keyword>
<dbReference type="PANTHER" id="PTHR15574">
    <property type="entry name" value="WD REPEAT DOMAIN-CONTAINING FAMILY"/>
    <property type="match status" value="1"/>
</dbReference>
<gene>
    <name evidence="5" type="primary">Dcaf8_1</name>
    <name evidence="5" type="ORF">g.136585</name>
</gene>
<dbReference type="Pfam" id="PF00400">
    <property type="entry name" value="WD40"/>
    <property type="match status" value="3"/>
</dbReference>
<sequence>FVSHAKSEKVGKQPFPIRSPSRSFHVPRHRHRRRGRARRRLEREGTRRRCCEPFCCCRLPATSNRPPLSPDVAVCSPLIQSPSSLGLTAGPPLWDSLLLSSPVGVPSNARVDMRRIEKKGVGCGRGIVQLWQREVGDLSPRTFEHRVGGSEDLILRLGIHRKLDKHRGCVNTVSFNDDGDILISGSDDRMVILWDWERGFVKLSFHTGHTNNVFQARIMPYTDNKNVVTCAADGEVRYTRILDGGRLETTMLARHEGRVHKMAVEPGSPYIFYSCGEDGLIQHFDLRTQSATPLFVCKSFQDKSSYMPIVHLNAIAIDPRNTNLFAIAGSDEYARLYDIRKYKWDGSTRELGQIDCFCPPHLIGDDQVGITGLAFSNQGELLASYNDELIYLFSKDQGVGSNPAPTLRSTDARNGSASHSASSSDMDMDDKLAPQAYSGHQNGNTVKGVNFFGPNCEYVVSGSDCGRVFIWRKKDGVLLRAMEGDRLVVNCIEPHPYATMIASSGLENDIKLWTPNAVEPASPVNMDKVLMPDRIAWFALDDCDYDFTDDDDDGDCFDDTDSDSDYDLDCSCDDGDGGGDDVDDDDNVIICDSAKA</sequence>
<feature type="compositionally biased region" description="Basic residues" evidence="4">
    <location>
        <begin position="25"/>
        <end position="40"/>
    </location>
</feature>
<feature type="region of interest" description="Disordered" evidence="4">
    <location>
        <begin position="399"/>
        <end position="439"/>
    </location>
</feature>
<dbReference type="SUPFAM" id="SSF50978">
    <property type="entry name" value="WD40 repeat-like"/>
    <property type="match status" value="1"/>
</dbReference>
<dbReference type="PROSITE" id="PS50294">
    <property type="entry name" value="WD_REPEATS_REGION"/>
    <property type="match status" value="1"/>
</dbReference>
<dbReference type="InterPro" id="IPR015943">
    <property type="entry name" value="WD40/YVTN_repeat-like_dom_sf"/>
</dbReference>
<protein>
    <submittedName>
        <fullName evidence="5">DDB1-and CUL4-associated factor 8</fullName>
    </submittedName>
</protein>
<feature type="non-terminal residue" evidence="5">
    <location>
        <position position="1"/>
    </location>
</feature>
<dbReference type="PROSITE" id="PS50082">
    <property type="entry name" value="WD_REPEATS_2"/>
    <property type="match status" value="1"/>
</dbReference>
<evidence type="ECO:0000313" key="5">
    <source>
        <dbReference type="EMBL" id="JAT63805.1"/>
    </source>
</evidence>
<organism evidence="5">
    <name type="scientific">Anthurium amnicola</name>
    <dbReference type="NCBI Taxonomy" id="1678845"/>
    <lineage>
        <taxon>Eukaryota</taxon>
        <taxon>Viridiplantae</taxon>
        <taxon>Streptophyta</taxon>
        <taxon>Embryophyta</taxon>
        <taxon>Tracheophyta</taxon>
        <taxon>Spermatophyta</taxon>
        <taxon>Magnoliopsida</taxon>
        <taxon>Liliopsida</taxon>
        <taxon>Araceae</taxon>
        <taxon>Pothoideae</taxon>
        <taxon>Potheae</taxon>
        <taxon>Anthurium</taxon>
    </lineage>
</organism>
<keyword evidence="2" id="KW-0677">Repeat</keyword>
<dbReference type="InterPro" id="IPR045151">
    <property type="entry name" value="DCAF8"/>
</dbReference>
<dbReference type="InterPro" id="IPR001680">
    <property type="entry name" value="WD40_rpt"/>
</dbReference>
<dbReference type="InterPro" id="IPR036322">
    <property type="entry name" value="WD40_repeat_dom_sf"/>
</dbReference>
<dbReference type="GO" id="GO:0005737">
    <property type="term" value="C:cytoplasm"/>
    <property type="evidence" value="ECO:0007669"/>
    <property type="project" value="TreeGrafter"/>
</dbReference>
<dbReference type="Gene3D" id="2.130.10.10">
    <property type="entry name" value="YVTN repeat-like/Quinoprotein amine dehydrogenase"/>
    <property type="match status" value="1"/>
</dbReference>
<dbReference type="SMART" id="SM00320">
    <property type="entry name" value="WD40"/>
    <property type="match status" value="7"/>
</dbReference>
<dbReference type="EMBL" id="GDJX01004131">
    <property type="protein sequence ID" value="JAT63805.1"/>
    <property type="molecule type" value="Transcribed_RNA"/>
</dbReference>
<feature type="compositionally biased region" description="Polar residues" evidence="4">
    <location>
        <begin position="399"/>
        <end position="415"/>
    </location>
</feature>
<evidence type="ECO:0000256" key="4">
    <source>
        <dbReference type="SAM" id="MobiDB-lite"/>
    </source>
</evidence>
<reference evidence="5" key="1">
    <citation type="submission" date="2015-07" db="EMBL/GenBank/DDBJ databases">
        <title>Transcriptome Assembly of Anthurium amnicola.</title>
        <authorList>
            <person name="Suzuki J."/>
        </authorList>
    </citation>
    <scope>NUCLEOTIDE SEQUENCE</scope>
</reference>
<dbReference type="PANTHER" id="PTHR15574:SF21">
    <property type="entry name" value="DDB1- AND CUL4-ASSOCIATED FACTOR 8"/>
    <property type="match status" value="1"/>
</dbReference>
<evidence type="ECO:0000256" key="2">
    <source>
        <dbReference type="ARBA" id="ARBA00022737"/>
    </source>
</evidence>
<proteinExistence type="predicted"/>
<feature type="compositionally biased region" description="Low complexity" evidence="4">
    <location>
        <begin position="416"/>
        <end position="425"/>
    </location>
</feature>
<feature type="repeat" description="WD" evidence="3">
    <location>
        <begin position="163"/>
        <end position="195"/>
    </location>
</feature>
<dbReference type="AlphaFoldDB" id="A0A1D1ZAB5"/>
<accession>A0A1D1ZAB5</accession>
<dbReference type="GO" id="GO:0080008">
    <property type="term" value="C:Cul4-RING E3 ubiquitin ligase complex"/>
    <property type="evidence" value="ECO:0007669"/>
    <property type="project" value="TreeGrafter"/>
</dbReference>
<feature type="compositionally biased region" description="Basic and acidic residues" evidence="4">
    <location>
        <begin position="1"/>
        <end position="11"/>
    </location>
</feature>